<evidence type="ECO:0000313" key="1">
    <source>
        <dbReference type="EMBL" id="KAL2281507.1"/>
    </source>
</evidence>
<reference evidence="1 2" key="1">
    <citation type="submission" date="2024-03" db="EMBL/GenBank/DDBJ databases">
        <title>A high-quality draft genome sequence of Diaporthe vaccinii, a causative agent of upright dieback and viscid rot disease in cranberry plants.</title>
        <authorList>
            <person name="Sarrasin M."/>
            <person name="Lang B.F."/>
            <person name="Burger G."/>
        </authorList>
    </citation>
    <scope>NUCLEOTIDE SEQUENCE [LARGE SCALE GENOMIC DNA]</scope>
    <source>
        <strain evidence="1 2">IS7</strain>
    </source>
</reference>
<evidence type="ECO:0000313" key="2">
    <source>
        <dbReference type="Proteomes" id="UP001600888"/>
    </source>
</evidence>
<dbReference type="Proteomes" id="UP001600888">
    <property type="component" value="Unassembled WGS sequence"/>
</dbReference>
<protein>
    <submittedName>
        <fullName evidence="1">Uncharacterized protein</fullName>
    </submittedName>
</protein>
<gene>
    <name evidence="1" type="ORF">FJTKL_11652</name>
</gene>
<accession>A0ABR4EGD5</accession>
<proteinExistence type="predicted"/>
<comment type="caution">
    <text evidence="1">The sequence shown here is derived from an EMBL/GenBank/DDBJ whole genome shotgun (WGS) entry which is preliminary data.</text>
</comment>
<sequence length="68" mass="7639">MLPSLYTPHRFGMRDRPDAQENLYTHSHHSSALTNARDMVFIILCLGKRASKSDFDFHSSTCLLGTAA</sequence>
<organism evidence="1 2">
    <name type="scientific">Diaporthe vaccinii</name>
    <dbReference type="NCBI Taxonomy" id="105482"/>
    <lineage>
        <taxon>Eukaryota</taxon>
        <taxon>Fungi</taxon>
        <taxon>Dikarya</taxon>
        <taxon>Ascomycota</taxon>
        <taxon>Pezizomycotina</taxon>
        <taxon>Sordariomycetes</taxon>
        <taxon>Sordariomycetidae</taxon>
        <taxon>Diaporthales</taxon>
        <taxon>Diaporthaceae</taxon>
        <taxon>Diaporthe</taxon>
        <taxon>Diaporthe eres species complex</taxon>
    </lineage>
</organism>
<name>A0ABR4EGD5_9PEZI</name>
<keyword evidence="2" id="KW-1185">Reference proteome</keyword>
<dbReference type="EMBL" id="JBAWTH010000057">
    <property type="protein sequence ID" value="KAL2281507.1"/>
    <property type="molecule type" value="Genomic_DNA"/>
</dbReference>